<sequence>MKAVCIVAFLSVSLGASAGSQPVATDATGMSGMQAESEQSEQCQSGSLIQRSSQKAMLPTKATLGETEVAEPETPPNKVSKKMNNKMNKKMQKRQKMQKEHGDLLAFLAQSKESKEQIPPGDSECTPTGAPLAGESKAKFEVLLQKVSALDLDAVIARLVKKKDYMPKIAKRAADEYRKFLVLMGMGEKPVAPKMVVDAWQAHIMFTQTYERDCREVFGHLLEHDPLAQHLEASRLEQMQQQICDYFGMVDRLVWEQPRAVAALSQSADPATTMQHWLDHINDKSIFREDLMTEDVNVLVVSQHSSNATTYDGRIEALSFFHQHGHATRAREFLSVTPGAFAIEMTKNLRMGVDIFEVNSQGQIFDIKIWMASLRADQDDLNDTGLTTFGNGSQALVDAGETDVTLTKAAMESWMQSLNAEPKEELLAADVRMLRMSQRDMEPEIHTGKADVMDFFRDFEHASGAREFLSVDGGAFMLELKNDMHPRMGILVFEVNPDGKIQDIKVWMGSLENDKADLGDSGLNQTLLSQEEALVASPEPTECLRSGSQPSPQQTRSFKTTAEKVKTLDLNAVVAVLEKDGYSPSRAASLAEEYRKYLTLVGAGLNPVPSQKVDDAWHAHILNTKKYQADTRALFGHVLHHEPANLLLDQQGMTAQKSSMDDMFLQTKMQLCDYYGRVDEAVWSKEDVALCLCGCGCGCGCGCSCGCGCVTPSPPPSPSPSPSSGC</sequence>
<accession>A0A812PMH0</accession>
<feature type="region of interest" description="Disordered" evidence="1">
    <location>
        <begin position="20"/>
        <end position="82"/>
    </location>
</feature>
<evidence type="ECO:0000256" key="1">
    <source>
        <dbReference type="SAM" id="MobiDB-lite"/>
    </source>
</evidence>
<dbReference type="Proteomes" id="UP000604046">
    <property type="component" value="Unassembled WGS sequence"/>
</dbReference>
<reference evidence="3" key="1">
    <citation type="submission" date="2021-02" db="EMBL/GenBank/DDBJ databases">
        <authorList>
            <person name="Dougan E. K."/>
            <person name="Rhodes N."/>
            <person name="Thang M."/>
            <person name="Chan C."/>
        </authorList>
    </citation>
    <scope>NUCLEOTIDE SEQUENCE</scope>
</reference>
<organism evidence="3 4">
    <name type="scientific">Symbiodinium natans</name>
    <dbReference type="NCBI Taxonomy" id="878477"/>
    <lineage>
        <taxon>Eukaryota</taxon>
        <taxon>Sar</taxon>
        <taxon>Alveolata</taxon>
        <taxon>Dinophyceae</taxon>
        <taxon>Suessiales</taxon>
        <taxon>Symbiodiniaceae</taxon>
        <taxon>Symbiodinium</taxon>
    </lineage>
</organism>
<dbReference type="AlphaFoldDB" id="A0A812PMH0"/>
<evidence type="ECO:0000256" key="2">
    <source>
        <dbReference type="SAM" id="SignalP"/>
    </source>
</evidence>
<comment type="caution">
    <text evidence="3">The sequence shown here is derived from an EMBL/GenBank/DDBJ whole genome shotgun (WGS) entry which is preliminary data.</text>
</comment>
<evidence type="ECO:0000313" key="4">
    <source>
        <dbReference type="Proteomes" id="UP000604046"/>
    </source>
</evidence>
<protein>
    <submittedName>
        <fullName evidence="3">CBWD5 protein</fullName>
    </submittedName>
</protein>
<keyword evidence="4" id="KW-1185">Reference proteome</keyword>
<dbReference type="EMBL" id="CAJNDS010002186">
    <property type="protein sequence ID" value="CAE7363588.1"/>
    <property type="molecule type" value="Genomic_DNA"/>
</dbReference>
<gene>
    <name evidence="3" type="primary">CBWD5</name>
    <name evidence="3" type="ORF">SNAT2548_LOCUS19652</name>
</gene>
<feature type="compositionally biased region" description="Polar residues" evidence="1">
    <location>
        <begin position="46"/>
        <end position="55"/>
    </location>
</feature>
<evidence type="ECO:0000313" key="3">
    <source>
        <dbReference type="EMBL" id="CAE7363588.1"/>
    </source>
</evidence>
<feature type="chain" id="PRO_5032675840" evidence="2">
    <location>
        <begin position="20"/>
        <end position="726"/>
    </location>
</feature>
<feature type="signal peptide" evidence="2">
    <location>
        <begin position="1"/>
        <end position="19"/>
    </location>
</feature>
<proteinExistence type="predicted"/>
<name>A0A812PMH0_9DINO</name>
<keyword evidence="2" id="KW-0732">Signal</keyword>
<dbReference type="OrthoDB" id="425482at2759"/>
<feature type="compositionally biased region" description="Low complexity" evidence="1">
    <location>
        <begin position="36"/>
        <end position="45"/>
    </location>
</feature>